<evidence type="ECO:0000256" key="1">
    <source>
        <dbReference type="SAM" id="Phobius"/>
    </source>
</evidence>
<keyword evidence="1" id="KW-0812">Transmembrane</keyword>
<reference evidence="3 4" key="1">
    <citation type="journal article" date="2016" name="Nat. Commun.">
        <title>Thousands of microbial genomes shed light on interconnected biogeochemical processes in an aquifer system.</title>
        <authorList>
            <person name="Anantharaman K."/>
            <person name="Brown C.T."/>
            <person name="Hug L.A."/>
            <person name="Sharon I."/>
            <person name="Castelle C.J."/>
            <person name="Probst A.J."/>
            <person name="Thomas B.C."/>
            <person name="Singh A."/>
            <person name="Wilkins M.J."/>
            <person name="Karaoz U."/>
            <person name="Brodie E.L."/>
            <person name="Williams K.H."/>
            <person name="Hubbard S.S."/>
            <person name="Banfield J.F."/>
        </authorList>
    </citation>
    <scope>NUCLEOTIDE SEQUENCE [LARGE SCALE GENOMIC DNA]</scope>
</reference>
<evidence type="ECO:0000313" key="4">
    <source>
        <dbReference type="Proteomes" id="UP000177407"/>
    </source>
</evidence>
<keyword evidence="1" id="KW-1133">Transmembrane helix</keyword>
<accession>A0A1F5S3Q8</accession>
<dbReference type="InterPro" id="IPR058441">
    <property type="entry name" value="DUF8128"/>
</dbReference>
<dbReference type="EMBL" id="MFGA01000008">
    <property type="protein sequence ID" value="OGF21299.1"/>
    <property type="molecule type" value="Genomic_DNA"/>
</dbReference>
<dbReference type="Pfam" id="PF26449">
    <property type="entry name" value="DUF8128"/>
    <property type="match status" value="1"/>
</dbReference>
<comment type="caution">
    <text evidence="3">The sequence shown here is derived from an EMBL/GenBank/DDBJ whole genome shotgun (WGS) entry which is preliminary data.</text>
</comment>
<sequence>MITIDLSYFDNFINVSPPAAIWRLFVDGGWIVVLWALLWGFWESWKFWRQNLYGATRRFVFLAVDIPKTSIDSPSQSPRAVENFFAHLDGAHASDTLWEKYWEGKTQDFFSFEIVSVEGYIQYVIRTRDKFRDLVEAAIYAQYPEAEITEISDYAASAPSKYPDPEYKMFGTEWIPVKDEVYPLRTYLDFEDALTKEFKDPMAAILENMAKMGTGEQLWYQITVTPISQKGWVAKGEKVVKKLIGAKIKEKKSLFAKIFDLPIKIIDAVMGQVVSSGAASAPKKDDVPSQMLYLSPGEKTKVEAIEKKISKIGFKTKMRVVYLAKKEVYQKTRAIHTMVGAVKQYNTMDCQSIKPEYDKVGTTAHYFFTRLRVKWKQQKLMSAYKGRSNWRGMGTGFVCNIEELASLWHFPAAWIKSPAVKTVESKRGVAPVNLPIEGSEIGIGYFKKKENRPTA</sequence>
<feature type="domain" description="DUF8128" evidence="2">
    <location>
        <begin position="104"/>
        <end position="420"/>
    </location>
</feature>
<dbReference type="Proteomes" id="UP000177407">
    <property type="component" value="Unassembled WGS sequence"/>
</dbReference>
<protein>
    <recommendedName>
        <fullName evidence="2">DUF8128 domain-containing protein</fullName>
    </recommendedName>
</protein>
<feature type="transmembrane region" description="Helical" evidence="1">
    <location>
        <begin position="20"/>
        <end position="42"/>
    </location>
</feature>
<proteinExistence type="predicted"/>
<gene>
    <name evidence="3" type="ORF">A2257_00750</name>
</gene>
<dbReference type="AlphaFoldDB" id="A0A1F5S3Q8"/>
<organism evidence="3 4">
    <name type="scientific">Candidatus Falkowbacteria bacterium RIFOXYA2_FULL_38_12</name>
    <dbReference type="NCBI Taxonomy" id="1797993"/>
    <lineage>
        <taxon>Bacteria</taxon>
        <taxon>Candidatus Falkowiibacteriota</taxon>
    </lineage>
</organism>
<name>A0A1F5S3Q8_9BACT</name>
<keyword evidence="1" id="KW-0472">Membrane</keyword>
<evidence type="ECO:0000259" key="2">
    <source>
        <dbReference type="Pfam" id="PF26449"/>
    </source>
</evidence>
<evidence type="ECO:0000313" key="3">
    <source>
        <dbReference type="EMBL" id="OGF21299.1"/>
    </source>
</evidence>